<sequence>MKNFLLEQQQKAQEIAILNEFINSNPDARECKRALAVKMAIENEAYSKITKLLNVCKSYVTTWKQKFEAEGIEGIKLGYQGGKSYLTSVQQQEIINWLQTRDYWNLDELVTYLDENYGVIYQSKQSYYDLLSLAGISWKKSQKTNPKHNPELVKKKREEILEFISQNQAEIESGDLVIFFIDECHLHGDDVCGYTWGQKKIRIEIPIKNIKDRQTYYGALDYQTKEFIVCEYDQGNSENTIDFIKHLQSQRPGKRIALIWDGAKYHQSAEMKEFLSSVNDDKEPEKWLIHCILFAPNAPEQNPVEDVWLQAKNFLRKFWHLCKSFSIIKWLFKFFTNHQTFDFPKLLHYVPCS</sequence>
<organism evidence="3 4">
    <name type="scientific">Sphaerospermopsis reniformis</name>
    <dbReference type="NCBI Taxonomy" id="531300"/>
    <lineage>
        <taxon>Bacteria</taxon>
        <taxon>Bacillati</taxon>
        <taxon>Cyanobacteriota</taxon>
        <taxon>Cyanophyceae</taxon>
        <taxon>Nostocales</taxon>
        <taxon>Aphanizomenonaceae</taxon>
        <taxon>Sphaerospermopsis</taxon>
    </lineage>
</organism>
<dbReference type="NCBIfam" id="NF033545">
    <property type="entry name" value="transpos_IS630"/>
    <property type="match status" value="1"/>
</dbReference>
<dbReference type="SUPFAM" id="SSF53098">
    <property type="entry name" value="Ribonuclease H-like"/>
    <property type="match status" value="1"/>
</dbReference>
<comment type="caution">
    <text evidence="3">The sequence shown here is derived from an EMBL/GenBank/DDBJ whole genome shotgun (WGS) entry which is preliminary data.</text>
</comment>
<name>A0A480A5Y3_9CYAN</name>
<dbReference type="Pfam" id="PF13384">
    <property type="entry name" value="HTH_23"/>
    <property type="match status" value="1"/>
</dbReference>
<dbReference type="InterPro" id="IPR025959">
    <property type="entry name" value="Winged_HTH_dom"/>
</dbReference>
<evidence type="ECO:0000259" key="2">
    <source>
        <dbReference type="Pfam" id="PF13592"/>
    </source>
</evidence>
<feature type="domain" description="Tc1-like transposase DDE" evidence="1">
    <location>
        <begin position="178"/>
        <end position="317"/>
    </location>
</feature>
<dbReference type="InterPro" id="IPR036397">
    <property type="entry name" value="RNaseH_sf"/>
</dbReference>
<dbReference type="Pfam" id="PF13592">
    <property type="entry name" value="HTH_33"/>
    <property type="match status" value="1"/>
</dbReference>
<dbReference type="Gene3D" id="3.30.420.10">
    <property type="entry name" value="Ribonuclease H-like superfamily/Ribonuclease H"/>
    <property type="match status" value="1"/>
</dbReference>
<dbReference type="SUPFAM" id="SSF46689">
    <property type="entry name" value="Homeodomain-like"/>
    <property type="match status" value="1"/>
</dbReference>
<dbReference type="InterPro" id="IPR009057">
    <property type="entry name" value="Homeodomain-like_sf"/>
</dbReference>
<dbReference type="GO" id="GO:0003676">
    <property type="term" value="F:nucleic acid binding"/>
    <property type="evidence" value="ECO:0007669"/>
    <property type="project" value="InterPro"/>
</dbReference>
<dbReference type="InterPro" id="IPR047655">
    <property type="entry name" value="Transpos_IS630-like"/>
</dbReference>
<gene>
    <name evidence="3" type="ORF">SR1949_53840</name>
</gene>
<dbReference type="Pfam" id="PF13358">
    <property type="entry name" value="DDE_3"/>
    <property type="match status" value="1"/>
</dbReference>
<evidence type="ECO:0000259" key="1">
    <source>
        <dbReference type="Pfam" id="PF13358"/>
    </source>
</evidence>
<protein>
    <submittedName>
        <fullName evidence="3">Transposase</fullName>
    </submittedName>
</protein>
<evidence type="ECO:0000313" key="3">
    <source>
        <dbReference type="EMBL" id="GCL40249.1"/>
    </source>
</evidence>
<dbReference type="Proteomes" id="UP000300142">
    <property type="component" value="Unassembled WGS sequence"/>
</dbReference>
<proteinExistence type="predicted"/>
<reference evidence="4" key="1">
    <citation type="submission" date="2019-02" db="EMBL/GenBank/DDBJ databases">
        <title>Draft genome sequence of Sphaerospermopsis reniformis NIES-1949.</title>
        <authorList>
            <person name="Yamaguchi H."/>
            <person name="Suzuki S."/>
            <person name="Kawachi M."/>
        </authorList>
    </citation>
    <scope>NUCLEOTIDE SEQUENCE [LARGE SCALE GENOMIC DNA]</scope>
    <source>
        <strain evidence="4">NIES-1949</strain>
    </source>
</reference>
<evidence type="ECO:0000313" key="4">
    <source>
        <dbReference type="Proteomes" id="UP000300142"/>
    </source>
</evidence>
<dbReference type="AlphaFoldDB" id="A0A480A5Y3"/>
<feature type="domain" description="Winged helix-turn helix" evidence="2">
    <location>
        <begin position="101"/>
        <end position="159"/>
    </location>
</feature>
<accession>A0A480A5Y3</accession>
<dbReference type="EMBL" id="BJCE01000492">
    <property type="protein sequence ID" value="GCL40249.1"/>
    <property type="molecule type" value="Genomic_DNA"/>
</dbReference>
<dbReference type="InterPro" id="IPR012337">
    <property type="entry name" value="RNaseH-like_sf"/>
</dbReference>
<dbReference type="InterPro" id="IPR038717">
    <property type="entry name" value="Tc1-like_DDE_dom"/>
</dbReference>
<keyword evidence="4" id="KW-1185">Reference proteome</keyword>